<keyword evidence="2 4" id="KW-0863">Zinc-finger</keyword>
<evidence type="ECO:0000313" key="9">
    <source>
        <dbReference type="Proteomes" id="UP001219933"/>
    </source>
</evidence>
<gene>
    <name evidence="8" type="ORF">MCUN1_001875</name>
</gene>
<dbReference type="Proteomes" id="UP001219933">
    <property type="component" value="Chromosome 2"/>
</dbReference>
<feature type="domain" description="SPX" evidence="7">
    <location>
        <begin position="1"/>
        <end position="498"/>
    </location>
</feature>
<dbReference type="PANTHER" id="PTHR23327">
    <property type="entry name" value="RING FINGER PROTEIN 127"/>
    <property type="match status" value="1"/>
</dbReference>
<evidence type="ECO:0000259" key="6">
    <source>
        <dbReference type="PROSITE" id="PS50089"/>
    </source>
</evidence>
<keyword evidence="3" id="KW-0862">Zinc</keyword>
<dbReference type="PROSITE" id="PS50089">
    <property type="entry name" value="ZF_RING_2"/>
    <property type="match status" value="1"/>
</dbReference>
<feature type="domain" description="RING-type" evidence="6">
    <location>
        <begin position="564"/>
        <end position="603"/>
    </location>
</feature>
<feature type="compositionally biased region" description="Low complexity" evidence="5">
    <location>
        <begin position="261"/>
        <end position="272"/>
    </location>
</feature>
<dbReference type="SUPFAM" id="SSF57850">
    <property type="entry name" value="RING/U-box"/>
    <property type="match status" value="1"/>
</dbReference>
<dbReference type="PROSITE" id="PS00518">
    <property type="entry name" value="ZF_RING_1"/>
    <property type="match status" value="1"/>
</dbReference>
<dbReference type="EC" id="2.3.2.27" evidence="8"/>
<dbReference type="Pfam" id="PF03105">
    <property type="entry name" value="SPX"/>
    <property type="match status" value="1"/>
</dbReference>
<dbReference type="Pfam" id="PF00097">
    <property type="entry name" value="zf-C3HC4"/>
    <property type="match status" value="1"/>
</dbReference>
<dbReference type="AlphaFoldDB" id="A0AAF0EV10"/>
<dbReference type="InterPro" id="IPR018957">
    <property type="entry name" value="Znf_C3HC4_RING-type"/>
</dbReference>
<feature type="compositionally biased region" description="Low complexity" evidence="5">
    <location>
        <begin position="128"/>
        <end position="137"/>
    </location>
</feature>
<protein>
    <submittedName>
        <fullName evidence="8">RING-type E3 ubiquitin transferase</fullName>
        <ecNumber evidence="8">2.3.2.27</ecNumber>
    </submittedName>
</protein>
<dbReference type="CDD" id="cd23137">
    <property type="entry name" value="RING-HC_TRY3-like"/>
    <property type="match status" value="1"/>
</dbReference>
<keyword evidence="8" id="KW-0012">Acyltransferase</keyword>
<dbReference type="InterPro" id="IPR013083">
    <property type="entry name" value="Znf_RING/FYVE/PHD"/>
</dbReference>
<accession>A0AAF0EV10</accession>
<proteinExistence type="predicted"/>
<keyword evidence="9" id="KW-1185">Reference proteome</keyword>
<keyword evidence="8" id="KW-0808">Transferase</keyword>
<feature type="region of interest" description="Disordered" evidence="5">
    <location>
        <begin position="117"/>
        <end position="137"/>
    </location>
</feature>
<dbReference type="PANTHER" id="PTHR23327:SF51">
    <property type="entry name" value="TRANSCRIPTIONAL REGULATOR OF YEAST FORM ADHERENCE 3"/>
    <property type="match status" value="1"/>
</dbReference>
<dbReference type="GO" id="GO:0061630">
    <property type="term" value="F:ubiquitin protein ligase activity"/>
    <property type="evidence" value="ECO:0007669"/>
    <property type="project" value="UniProtKB-EC"/>
</dbReference>
<evidence type="ECO:0000256" key="1">
    <source>
        <dbReference type="ARBA" id="ARBA00022723"/>
    </source>
</evidence>
<evidence type="ECO:0000256" key="4">
    <source>
        <dbReference type="PROSITE-ProRule" id="PRU00175"/>
    </source>
</evidence>
<dbReference type="InterPro" id="IPR001841">
    <property type="entry name" value="Znf_RING"/>
</dbReference>
<dbReference type="GO" id="GO:0008270">
    <property type="term" value="F:zinc ion binding"/>
    <property type="evidence" value="ECO:0007669"/>
    <property type="project" value="UniProtKB-KW"/>
</dbReference>
<evidence type="ECO:0000256" key="2">
    <source>
        <dbReference type="ARBA" id="ARBA00022771"/>
    </source>
</evidence>
<dbReference type="EMBL" id="CP119878">
    <property type="protein sequence ID" value="WFD35029.1"/>
    <property type="molecule type" value="Genomic_DNA"/>
</dbReference>
<name>A0AAF0EV10_9BASI</name>
<evidence type="ECO:0000256" key="3">
    <source>
        <dbReference type="ARBA" id="ARBA00022833"/>
    </source>
</evidence>
<organism evidence="8 9">
    <name type="scientific">Malassezia cuniculi</name>
    <dbReference type="NCBI Taxonomy" id="948313"/>
    <lineage>
        <taxon>Eukaryota</taxon>
        <taxon>Fungi</taxon>
        <taxon>Dikarya</taxon>
        <taxon>Basidiomycota</taxon>
        <taxon>Ustilaginomycotina</taxon>
        <taxon>Malasseziomycetes</taxon>
        <taxon>Malasseziales</taxon>
        <taxon>Malasseziaceae</taxon>
        <taxon>Malassezia</taxon>
    </lineage>
</organism>
<dbReference type="InterPro" id="IPR017907">
    <property type="entry name" value="Znf_RING_CS"/>
</dbReference>
<keyword evidence="1" id="KW-0479">Metal-binding</keyword>
<dbReference type="Gene3D" id="3.30.40.10">
    <property type="entry name" value="Zinc/RING finger domain, C3HC4 (zinc finger)"/>
    <property type="match status" value="1"/>
</dbReference>
<feature type="region of interest" description="Disordered" evidence="5">
    <location>
        <begin position="256"/>
        <end position="282"/>
    </location>
</feature>
<sequence length="669" mass="75382">MKFGKEYERSLANPLFPNELRQSAIEYKKVRKNTTDQLKHLLHEVVDELDSLGLSADVLDDMLVPPAEDQHAPKGPRISVLDADTETDTRPAPATPLAIFSQDDSAVVHWIDKIPHRSRRATTPTNSPPLKLKSKSPSTFILKPRGKMHLNDSPLKELDQLADEDKGMGLVTLPPLLIPEHESPKRTSHRTALRTDWQHSRKLFPDSPTWKADESLVRSEGNWVEGSNGRRVLAEYHVLNDGNGIQSQLMFYVQSPDSNNSPAESLASPLSLEKSDSSPDIAPMEMPSAAKKIERMDKTHPAPPGYYTRRVIVPLAADKRFFSALSSAVNNLVQAQYIQQAALVEHVRQLGNTISQLASPEFSPVDMYLWRQVFSLWLEHEIFESTREVDRGEISVAETEKRIYHFVRELQKRGFVVLHSTIPSAELGTLDKWTVEARGAASPFRDVNSFASLEHFLRLNVALLALKRFQRASIEAVRKILKKHEKRTALHAQMSVASFFPNQEIVAALVQRTEGGSYEQAISMLAEQIRPSSRVHFLSLPRILASMLTERLLPVLPSVEDHSCPICMTIAWHPIRLDCKHLFCIRCLVKLQKQGTNDCPVCRAPGVVESADKRNLDNEQMAYMLKWFPNEVDEKTIANREERELEERDEKAGIVNTTAATVQDVVASV</sequence>
<evidence type="ECO:0000313" key="8">
    <source>
        <dbReference type="EMBL" id="WFD35029.1"/>
    </source>
</evidence>
<evidence type="ECO:0000256" key="5">
    <source>
        <dbReference type="SAM" id="MobiDB-lite"/>
    </source>
</evidence>
<dbReference type="PROSITE" id="PS51382">
    <property type="entry name" value="SPX"/>
    <property type="match status" value="1"/>
</dbReference>
<reference evidence="8" key="1">
    <citation type="submission" date="2023-03" db="EMBL/GenBank/DDBJ databases">
        <title>Mating type loci evolution in Malassezia.</title>
        <authorList>
            <person name="Coelho M.A."/>
        </authorList>
    </citation>
    <scope>NUCLEOTIDE SEQUENCE</scope>
    <source>
        <strain evidence="8">CBS 11721</strain>
    </source>
</reference>
<dbReference type="InterPro" id="IPR004331">
    <property type="entry name" value="SPX_dom"/>
</dbReference>
<evidence type="ECO:0000259" key="7">
    <source>
        <dbReference type="PROSITE" id="PS51382"/>
    </source>
</evidence>
<dbReference type="SMART" id="SM00184">
    <property type="entry name" value="RING"/>
    <property type="match status" value="1"/>
</dbReference>